<gene>
    <name evidence="1" type="ORF">CYMTET_22143</name>
</gene>
<dbReference type="EMBL" id="LGRX02010979">
    <property type="protein sequence ID" value="KAK3269414.1"/>
    <property type="molecule type" value="Genomic_DNA"/>
</dbReference>
<accession>A0AAE0G0L9</accession>
<evidence type="ECO:0000313" key="1">
    <source>
        <dbReference type="EMBL" id="KAK3269414.1"/>
    </source>
</evidence>
<reference evidence="1 2" key="1">
    <citation type="journal article" date="2015" name="Genome Biol. Evol.">
        <title>Comparative Genomics of a Bacterivorous Green Alga Reveals Evolutionary Causalities and Consequences of Phago-Mixotrophic Mode of Nutrition.</title>
        <authorList>
            <person name="Burns J.A."/>
            <person name="Paasch A."/>
            <person name="Narechania A."/>
            <person name="Kim E."/>
        </authorList>
    </citation>
    <scope>NUCLEOTIDE SEQUENCE [LARGE SCALE GENOMIC DNA]</scope>
    <source>
        <strain evidence="1 2">PLY_AMNH</strain>
    </source>
</reference>
<dbReference type="AlphaFoldDB" id="A0AAE0G0L9"/>
<name>A0AAE0G0L9_9CHLO</name>
<dbReference type="Proteomes" id="UP001190700">
    <property type="component" value="Unassembled WGS sequence"/>
</dbReference>
<proteinExistence type="predicted"/>
<comment type="caution">
    <text evidence="1">The sequence shown here is derived from an EMBL/GenBank/DDBJ whole genome shotgun (WGS) entry which is preliminary data.</text>
</comment>
<organism evidence="1 2">
    <name type="scientific">Cymbomonas tetramitiformis</name>
    <dbReference type="NCBI Taxonomy" id="36881"/>
    <lineage>
        <taxon>Eukaryota</taxon>
        <taxon>Viridiplantae</taxon>
        <taxon>Chlorophyta</taxon>
        <taxon>Pyramimonadophyceae</taxon>
        <taxon>Pyramimonadales</taxon>
        <taxon>Pyramimonadaceae</taxon>
        <taxon>Cymbomonas</taxon>
    </lineage>
</organism>
<keyword evidence="2" id="KW-1185">Reference proteome</keyword>
<protein>
    <submittedName>
        <fullName evidence="1">Uncharacterized protein</fullName>
    </submittedName>
</protein>
<evidence type="ECO:0000313" key="2">
    <source>
        <dbReference type="Proteomes" id="UP001190700"/>
    </source>
</evidence>
<sequence>MEDFSKPDFIFSSRVELTAGVNPKDFLKAFTEAGSGVAMDLGQNRRFSLDRVDSIRLLLRRTCHVAYRTVHEEYTEEKIAKKPELSLVSCGLAIIQRVYNNSGKAKALASALYNDADDGSLSFAAYLTQVDESSHAPAWAPHAWTDSQWDARESESYTQEQHEEWDRLQQRASGKFQAFCWECDPELDIDPTLSLGRVHFGSFGVGGVDRDTTPPRTNR</sequence>